<reference evidence="5 6" key="1">
    <citation type="submission" date="2014-08" db="EMBL/GenBank/DDBJ databases">
        <title>Genome sequence of Tetragenococcus muriaticus.</title>
        <authorList>
            <person name="Chuea-nongthon C."/>
            <person name="Rodtong S."/>
            <person name="Yongsawatdigul J."/>
            <person name="Steele J.L."/>
            <person name="Liu X.-y."/>
            <person name="Speers J."/>
            <person name="Glasner J.D."/>
            <person name="Neeno-Eckwall E.C."/>
        </authorList>
    </citation>
    <scope>NUCLEOTIDE SEQUENCE [LARGE SCALE GENOMIC DNA]</scope>
    <source>
        <strain evidence="5 6">3MR10-3</strain>
    </source>
</reference>
<comment type="caution">
    <text evidence="5">The sequence shown here is derived from an EMBL/GenBank/DDBJ whole genome shotgun (WGS) entry which is preliminary data.</text>
</comment>
<name>A0A091BWC9_9ENTE</name>
<feature type="domain" description="Bacterial bifunctional deaminase-reductase C-terminal" evidence="4">
    <location>
        <begin position="4"/>
        <end position="209"/>
    </location>
</feature>
<dbReference type="AlphaFoldDB" id="A0A091BWC9"/>
<keyword evidence="3 5" id="KW-0560">Oxidoreductase</keyword>
<comment type="pathway">
    <text evidence="1">Cofactor biosynthesis; riboflavin biosynthesis.</text>
</comment>
<evidence type="ECO:0000256" key="1">
    <source>
        <dbReference type="ARBA" id="ARBA00005104"/>
    </source>
</evidence>
<dbReference type="PANTHER" id="PTHR38011">
    <property type="entry name" value="DIHYDROFOLATE REDUCTASE FAMILY PROTEIN (AFU_ORTHOLOGUE AFUA_8G06820)"/>
    <property type="match status" value="1"/>
</dbReference>
<evidence type="ECO:0000313" key="5">
    <source>
        <dbReference type="EMBL" id="KFN89049.1"/>
    </source>
</evidence>
<dbReference type="Gene3D" id="3.40.430.10">
    <property type="entry name" value="Dihydrofolate Reductase, subunit A"/>
    <property type="match status" value="1"/>
</dbReference>
<dbReference type="InterPro" id="IPR024072">
    <property type="entry name" value="DHFR-like_dom_sf"/>
</dbReference>
<dbReference type="Pfam" id="PF01872">
    <property type="entry name" value="RibD_C"/>
    <property type="match status" value="1"/>
</dbReference>
<dbReference type="EMBL" id="JPVT01000254">
    <property type="protein sequence ID" value="KFN89049.1"/>
    <property type="molecule type" value="Genomic_DNA"/>
</dbReference>
<keyword evidence="6" id="KW-1185">Reference proteome</keyword>
<dbReference type="GO" id="GO:0009231">
    <property type="term" value="P:riboflavin biosynthetic process"/>
    <property type="evidence" value="ECO:0007669"/>
    <property type="project" value="InterPro"/>
</dbReference>
<dbReference type="InterPro" id="IPR002734">
    <property type="entry name" value="RibDG_C"/>
</dbReference>
<dbReference type="InterPro" id="IPR050765">
    <property type="entry name" value="Riboflavin_Biosynth_HTPR"/>
</dbReference>
<accession>A0A091BWC9</accession>
<dbReference type="PATRIC" id="fig|1302648.3.peg.2209"/>
<proteinExistence type="predicted"/>
<evidence type="ECO:0000256" key="3">
    <source>
        <dbReference type="ARBA" id="ARBA00023002"/>
    </source>
</evidence>
<organism evidence="5 6">
    <name type="scientific">Tetragenococcus muriaticus 3MR10-3</name>
    <dbReference type="NCBI Taxonomy" id="1302648"/>
    <lineage>
        <taxon>Bacteria</taxon>
        <taxon>Bacillati</taxon>
        <taxon>Bacillota</taxon>
        <taxon>Bacilli</taxon>
        <taxon>Lactobacillales</taxon>
        <taxon>Enterococcaceae</taxon>
        <taxon>Tetragenococcus</taxon>
    </lineage>
</organism>
<gene>
    <name evidence="5" type="ORF">TMU3MR103_2260</name>
</gene>
<dbReference type="Proteomes" id="UP000029381">
    <property type="component" value="Unassembled WGS sequence"/>
</dbReference>
<dbReference type="PANTHER" id="PTHR38011:SF7">
    <property type="entry name" value="2,5-DIAMINO-6-RIBOSYLAMINO-4(3H)-PYRIMIDINONE 5'-PHOSPHATE REDUCTASE"/>
    <property type="match status" value="1"/>
</dbReference>
<protein>
    <submittedName>
        <fullName evidence="5">Deaminase/reductase</fullName>
        <ecNumber evidence="5">1.1.1.193</ecNumber>
    </submittedName>
</protein>
<dbReference type="GO" id="GO:0008703">
    <property type="term" value="F:5-amino-6-(5-phosphoribosylamino)uracil reductase activity"/>
    <property type="evidence" value="ECO:0007669"/>
    <property type="project" value="UniProtKB-EC"/>
</dbReference>
<evidence type="ECO:0000259" key="4">
    <source>
        <dbReference type="Pfam" id="PF01872"/>
    </source>
</evidence>
<dbReference type="SUPFAM" id="SSF53597">
    <property type="entry name" value="Dihydrofolate reductase-like"/>
    <property type="match status" value="1"/>
</dbReference>
<keyword evidence="2" id="KW-0521">NADP</keyword>
<dbReference type="RefSeq" id="WP_028790011.1">
    <property type="nucleotide sequence ID" value="NZ_JPVT01000254.1"/>
</dbReference>
<evidence type="ECO:0000256" key="2">
    <source>
        <dbReference type="ARBA" id="ARBA00022857"/>
    </source>
</evidence>
<sequence length="240" mass="27197">MQKPYVTIHTHTSLDGKINAMDLPEFRSASRQYQELSLDPDKQIFNIQGFLNGRITTDDNMTHYRKPEVNENAPLVPEGDFIAEGDASMYYVSIDPSGKLGWQQNYVTYGNRESHIIEVLTEQASNAYKDFLRRLGISYFIAGEETLDKALVLHKLVTLFGMERVMIGGGGTLNWTYLQNGFVDEVSIVMAPIADGDPDMQTLFMAREPISTIQPISFSLLDVRQLEDSTVWLRYKVNNS</sequence>
<dbReference type="EC" id="1.1.1.193" evidence="5"/>
<evidence type="ECO:0000313" key="6">
    <source>
        <dbReference type="Proteomes" id="UP000029381"/>
    </source>
</evidence>